<dbReference type="Pfam" id="PF02990">
    <property type="entry name" value="EMP70"/>
    <property type="match status" value="1"/>
</dbReference>
<keyword evidence="4 7" id="KW-0732">Signal</keyword>
<reference evidence="8" key="1">
    <citation type="submission" date="2020-05" db="EMBL/GenBank/DDBJ databases">
        <title>Phylogenomic resolution of chytrid fungi.</title>
        <authorList>
            <person name="Stajich J.E."/>
            <person name="Amses K."/>
            <person name="Simmons R."/>
            <person name="Seto K."/>
            <person name="Myers J."/>
            <person name="Bonds A."/>
            <person name="Quandt C.A."/>
            <person name="Barry K."/>
            <person name="Liu P."/>
            <person name="Grigoriev I."/>
            <person name="Longcore J.E."/>
            <person name="James T.Y."/>
        </authorList>
    </citation>
    <scope>NUCLEOTIDE SEQUENCE</scope>
    <source>
        <strain evidence="8">PLAUS21</strain>
    </source>
</reference>
<sequence length="537" mass="59925">MLVLLPALVHSFYLPGVAPRDYKKGEPVPVLVNALTAKDSLLPYDYYHPGFSFCTPDKEISQHESLGSILFGDRLYNSPIELPALENQTCKVICRKSIQDTSVDFLMKRIDEEYLVNWVVDGLPAAQLYKDESTSEVFYYPGMPLGLVEGEQTLLHNHYVIHVHYHKKDADKIRVVGVIVNPASLDNPKDAEPKCDIAGSSPVILKTSTQTEVTYTYTLVWNEDPISWGTRWDHYLHVYDPQIHWFSIVNAIVIILILASMVTMILLRALHKDISRYNTLGDEDGAQDDFGWKMVHADVFRAPAYRMILCVLLGTGAQLICMLGVTLAFAVLGFLSPSSRGSLGTMALVFYILFSVVSGYVSSVMYKTYGGENRKQNVLLTAVLVPGIVFGILIALNFILIAKESSSAVPFGTFLALIGLWFLVSIPLCIAGSYFGFRHPGFEPPCKTNQIPRQIPPQDYLWVWKSFNASAASGFYMFVYSIVFLAGKLDLKDAASVVIYLTWSLVMSIMLAIFTGTVGHLASLYFVRTIYKSIKID</sequence>
<feature type="signal peptide" evidence="7">
    <location>
        <begin position="1"/>
        <end position="19"/>
    </location>
</feature>
<evidence type="ECO:0000256" key="4">
    <source>
        <dbReference type="ARBA" id="ARBA00022729"/>
    </source>
</evidence>
<feature type="transmembrane region" description="Helical" evidence="7">
    <location>
        <begin position="245"/>
        <end position="267"/>
    </location>
</feature>
<evidence type="ECO:0000313" key="9">
    <source>
        <dbReference type="Proteomes" id="UP001210925"/>
    </source>
</evidence>
<protein>
    <recommendedName>
        <fullName evidence="7">Transmembrane 9 superfamily member</fullName>
    </recommendedName>
</protein>
<feature type="transmembrane region" description="Helical" evidence="7">
    <location>
        <begin position="498"/>
        <end position="527"/>
    </location>
</feature>
<comment type="similarity">
    <text evidence="2 7">Belongs to the nonaspanin (TM9SF) (TC 9.A.2) family.</text>
</comment>
<evidence type="ECO:0000256" key="7">
    <source>
        <dbReference type="RuleBase" id="RU363079"/>
    </source>
</evidence>
<dbReference type="EMBL" id="JADGKB010000001">
    <property type="protein sequence ID" value="KAJ3262564.1"/>
    <property type="molecule type" value="Genomic_DNA"/>
</dbReference>
<dbReference type="GO" id="GO:0016020">
    <property type="term" value="C:membrane"/>
    <property type="evidence" value="ECO:0007669"/>
    <property type="project" value="UniProtKB-SubCell"/>
</dbReference>
<dbReference type="Proteomes" id="UP001210925">
    <property type="component" value="Unassembled WGS sequence"/>
</dbReference>
<evidence type="ECO:0000256" key="2">
    <source>
        <dbReference type="ARBA" id="ARBA00005227"/>
    </source>
</evidence>
<keyword evidence="9" id="KW-1185">Reference proteome</keyword>
<dbReference type="InterPro" id="IPR004240">
    <property type="entry name" value="EMP70"/>
</dbReference>
<organism evidence="8 9">
    <name type="scientific">Boothiomyces macroporosus</name>
    <dbReference type="NCBI Taxonomy" id="261099"/>
    <lineage>
        <taxon>Eukaryota</taxon>
        <taxon>Fungi</taxon>
        <taxon>Fungi incertae sedis</taxon>
        <taxon>Chytridiomycota</taxon>
        <taxon>Chytridiomycota incertae sedis</taxon>
        <taxon>Chytridiomycetes</taxon>
        <taxon>Rhizophydiales</taxon>
        <taxon>Terramycetaceae</taxon>
        <taxon>Boothiomyces</taxon>
    </lineage>
</organism>
<feature type="chain" id="PRO_5041778045" description="Transmembrane 9 superfamily member" evidence="7">
    <location>
        <begin position="20"/>
        <end position="537"/>
    </location>
</feature>
<gene>
    <name evidence="8" type="ORF">HK103_000093</name>
</gene>
<evidence type="ECO:0000256" key="5">
    <source>
        <dbReference type="ARBA" id="ARBA00022989"/>
    </source>
</evidence>
<dbReference type="AlphaFoldDB" id="A0AAD5UMW8"/>
<evidence type="ECO:0000313" key="8">
    <source>
        <dbReference type="EMBL" id="KAJ3262564.1"/>
    </source>
</evidence>
<comment type="caution">
    <text evidence="8">The sequence shown here is derived from an EMBL/GenBank/DDBJ whole genome shotgun (WGS) entry which is preliminary data.</text>
</comment>
<dbReference type="GO" id="GO:0007034">
    <property type="term" value="P:vacuolar transport"/>
    <property type="evidence" value="ECO:0007669"/>
    <property type="project" value="TreeGrafter"/>
</dbReference>
<name>A0AAD5UMW8_9FUNG</name>
<keyword evidence="6 7" id="KW-0472">Membrane</keyword>
<comment type="subcellular location">
    <subcellularLocation>
        <location evidence="1">Membrane</location>
        <topology evidence="1">Multi-pass membrane protein</topology>
    </subcellularLocation>
</comment>
<feature type="transmembrane region" description="Helical" evidence="7">
    <location>
        <begin position="308"/>
        <end position="335"/>
    </location>
</feature>
<proteinExistence type="inferred from homology"/>
<keyword evidence="5 7" id="KW-1133">Transmembrane helix</keyword>
<dbReference type="PANTHER" id="PTHR10766">
    <property type="entry name" value="TRANSMEMBRANE 9 SUPERFAMILY PROTEIN"/>
    <property type="match status" value="1"/>
</dbReference>
<keyword evidence="3 7" id="KW-0812">Transmembrane</keyword>
<dbReference type="GO" id="GO:0005737">
    <property type="term" value="C:cytoplasm"/>
    <property type="evidence" value="ECO:0007669"/>
    <property type="project" value="UniProtKB-ARBA"/>
</dbReference>
<evidence type="ECO:0000256" key="1">
    <source>
        <dbReference type="ARBA" id="ARBA00004141"/>
    </source>
</evidence>
<accession>A0AAD5UMW8</accession>
<dbReference type="GO" id="GO:0072657">
    <property type="term" value="P:protein localization to membrane"/>
    <property type="evidence" value="ECO:0007669"/>
    <property type="project" value="TreeGrafter"/>
</dbReference>
<dbReference type="PANTHER" id="PTHR10766:SF111">
    <property type="entry name" value="TRANSMEMBRANE 9 SUPERFAMILY MEMBER 2"/>
    <property type="match status" value="1"/>
</dbReference>
<evidence type="ECO:0000256" key="6">
    <source>
        <dbReference type="ARBA" id="ARBA00023136"/>
    </source>
</evidence>
<evidence type="ECO:0000256" key="3">
    <source>
        <dbReference type="ARBA" id="ARBA00022692"/>
    </source>
</evidence>
<feature type="transmembrane region" description="Helical" evidence="7">
    <location>
        <begin position="467"/>
        <end position="486"/>
    </location>
</feature>
<feature type="transmembrane region" description="Helical" evidence="7">
    <location>
        <begin position="347"/>
        <end position="366"/>
    </location>
</feature>
<feature type="transmembrane region" description="Helical" evidence="7">
    <location>
        <begin position="378"/>
        <end position="402"/>
    </location>
</feature>
<feature type="transmembrane region" description="Helical" evidence="7">
    <location>
        <begin position="414"/>
        <end position="437"/>
    </location>
</feature>
<comment type="caution">
    <text evidence="7">Lacks conserved residue(s) required for the propagation of feature annotation.</text>
</comment>